<evidence type="ECO:0000256" key="2">
    <source>
        <dbReference type="SAM" id="Phobius"/>
    </source>
</evidence>
<evidence type="ECO:0000256" key="1">
    <source>
        <dbReference type="SAM" id="MobiDB-lite"/>
    </source>
</evidence>
<reference evidence="3 4" key="1">
    <citation type="submission" date="2021-01" db="EMBL/GenBank/DDBJ databases">
        <title>Whole genome shotgun sequence of Verrucosispora lutea NBRC 106530.</title>
        <authorList>
            <person name="Komaki H."/>
            <person name="Tamura T."/>
        </authorList>
    </citation>
    <scope>NUCLEOTIDE SEQUENCE [LARGE SCALE GENOMIC DNA]</scope>
    <source>
        <strain evidence="3 4">NBRC 106530</strain>
    </source>
</reference>
<sequence length="338" mass="37247">MSAPSIDRTDRRTDRPAVPQRVGGDPPSGRPKTATPPKDPRYLALRNFAISMTVFNILGYTVLGFEQPWAWPILALLVGYAAEILIELVTAAAHRRAPEFTGRGARGMFEFLLPTHITALAVNMLLYANDRFWPIAFAVVVAIGQKAVLRAPVNGRMRHFMNPSNLGITVALLMFPWVNVAPPYHFTEHVPDAISIIVPLFIITSGTVLNAMLTKKVPLILGWVGGFVIQALVRHWTLDVALWGALVPITGVAFVLFTNYMITDPGTTPTKGWNQFAFGCGVAAVYGILIAFNVVYTTFFALTLVCLIRGLVWWIAWLRRPARQTRPVGPEPGPQPAR</sequence>
<name>A0ABQ4IYP4_9ACTN</name>
<feature type="transmembrane region" description="Helical" evidence="2">
    <location>
        <begin position="43"/>
        <end position="63"/>
    </location>
</feature>
<keyword evidence="2" id="KW-0472">Membrane</keyword>
<dbReference type="EMBL" id="BOPB01000020">
    <property type="protein sequence ID" value="GIJ22967.1"/>
    <property type="molecule type" value="Genomic_DNA"/>
</dbReference>
<evidence type="ECO:0000313" key="3">
    <source>
        <dbReference type="EMBL" id="GIJ22967.1"/>
    </source>
</evidence>
<accession>A0ABQ4IYP4</accession>
<gene>
    <name evidence="3" type="ORF">Vlu01_35910</name>
</gene>
<proteinExistence type="predicted"/>
<keyword evidence="2" id="KW-0812">Transmembrane</keyword>
<keyword evidence="2" id="KW-1133">Transmembrane helix</keyword>
<evidence type="ECO:0000313" key="4">
    <source>
        <dbReference type="Proteomes" id="UP000643165"/>
    </source>
</evidence>
<comment type="caution">
    <text evidence="3">The sequence shown here is derived from an EMBL/GenBank/DDBJ whole genome shotgun (WGS) entry which is preliminary data.</text>
</comment>
<evidence type="ECO:0008006" key="5">
    <source>
        <dbReference type="Google" id="ProtNLM"/>
    </source>
</evidence>
<feature type="transmembrane region" description="Helical" evidence="2">
    <location>
        <begin position="105"/>
        <end position="126"/>
    </location>
</feature>
<organism evidence="3 4">
    <name type="scientific">Micromonospora lutea</name>
    <dbReference type="NCBI Taxonomy" id="419825"/>
    <lineage>
        <taxon>Bacteria</taxon>
        <taxon>Bacillati</taxon>
        <taxon>Actinomycetota</taxon>
        <taxon>Actinomycetes</taxon>
        <taxon>Micromonosporales</taxon>
        <taxon>Micromonosporaceae</taxon>
        <taxon>Micromonospora</taxon>
    </lineage>
</organism>
<feature type="transmembrane region" description="Helical" evidence="2">
    <location>
        <begin position="242"/>
        <end position="261"/>
    </location>
</feature>
<feature type="transmembrane region" description="Helical" evidence="2">
    <location>
        <begin position="219"/>
        <end position="236"/>
    </location>
</feature>
<feature type="transmembrane region" description="Helical" evidence="2">
    <location>
        <begin position="273"/>
        <end position="292"/>
    </location>
</feature>
<protein>
    <recommendedName>
        <fullName evidence="5">Enediyne biosynthesis protein</fullName>
    </recommendedName>
</protein>
<feature type="transmembrane region" description="Helical" evidence="2">
    <location>
        <begin position="69"/>
        <end position="93"/>
    </location>
</feature>
<feature type="transmembrane region" description="Helical" evidence="2">
    <location>
        <begin position="132"/>
        <end position="149"/>
    </location>
</feature>
<feature type="region of interest" description="Disordered" evidence="1">
    <location>
        <begin position="1"/>
        <end position="39"/>
    </location>
</feature>
<dbReference type="Proteomes" id="UP000643165">
    <property type="component" value="Unassembled WGS sequence"/>
</dbReference>
<feature type="transmembrane region" description="Helical" evidence="2">
    <location>
        <begin position="161"/>
        <end position="181"/>
    </location>
</feature>
<feature type="transmembrane region" description="Helical" evidence="2">
    <location>
        <begin position="298"/>
        <end position="318"/>
    </location>
</feature>
<feature type="transmembrane region" description="Helical" evidence="2">
    <location>
        <begin position="193"/>
        <end position="212"/>
    </location>
</feature>
<keyword evidence="4" id="KW-1185">Reference proteome</keyword>
<dbReference type="RefSeq" id="WP_239095968.1">
    <property type="nucleotide sequence ID" value="NZ_BOPB01000020.1"/>
</dbReference>